<keyword evidence="2" id="KW-0575">Peroxidase</keyword>
<dbReference type="InterPro" id="IPR002016">
    <property type="entry name" value="Haem_peroxidase"/>
</dbReference>
<dbReference type="Gene3D" id="1.10.420.10">
    <property type="entry name" value="Peroxidase, domain 2"/>
    <property type="match status" value="1"/>
</dbReference>
<accession>A0A8H7DAH2</accession>
<dbReference type="GO" id="GO:0004601">
    <property type="term" value="F:peroxidase activity"/>
    <property type="evidence" value="ECO:0007669"/>
    <property type="project" value="UniProtKB-KW"/>
</dbReference>
<evidence type="ECO:0000313" key="3">
    <source>
        <dbReference type="Proteomes" id="UP000620124"/>
    </source>
</evidence>
<gene>
    <name evidence="2" type="ORF">MVEN_00149900</name>
</gene>
<keyword evidence="1" id="KW-0732">Signal</keyword>
<dbReference type="GO" id="GO:0020037">
    <property type="term" value="F:heme binding"/>
    <property type="evidence" value="ECO:0007669"/>
    <property type="project" value="InterPro"/>
</dbReference>
<evidence type="ECO:0000256" key="1">
    <source>
        <dbReference type="SAM" id="SignalP"/>
    </source>
</evidence>
<dbReference type="EMBL" id="JACAZI010000002">
    <property type="protein sequence ID" value="KAF7368289.1"/>
    <property type="molecule type" value="Genomic_DNA"/>
</dbReference>
<comment type="caution">
    <text evidence="2">The sequence shown here is derived from an EMBL/GenBank/DDBJ whole genome shotgun (WGS) entry which is preliminary data.</text>
</comment>
<dbReference type="AlphaFoldDB" id="A0A8H7DAH2"/>
<dbReference type="OrthoDB" id="2113341at2759"/>
<dbReference type="InterPro" id="IPR010255">
    <property type="entry name" value="Haem_peroxidase_sf"/>
</dbReference>
<feature type="signal peptide" evidence="1">
    <location>
        <begin position="1"/>
        <end position="19"/>
    </location>
</feature>
<sequence length="294" mass="31816">MRLALGIAFLALISAISSGQTKPPKRATCSKGRTSAFDIRSVASGSTCGMIFRRTCLTAALAMKESMRLFLQLESVGLGADGSMHHTDIEANYRESQAYYPAALLMASSRERRGWSVAFPNVSQSSPYLCRLSDESTELQQPIAVRHRVSFGDFIQFAGAVRITNCPGAPSLEFMAGRFNFSFASPDGFSPNEIVDLVVSHTVAAQDHVDPTSSCGYLGPLVTPGQFDSQFFMELLAGSAFPGNGGGTPERLCLRLVERSVCSPISPSMACEWQSFVSQYSLWWFSVTSLTVGN</sequence>
<feature type="chain" id="PRO_5034002456" evidence="1">
    <location>
        <begin position="20"/>
        <end position="294"/>
    </location>
</feature>
<dbReference type="Gene3D" id="1.10.520.10">
    <property type="match status" value="1"/>
</dbReference>
<reference evidence="2" key="1">
    <citation type="submission" date="2020-05" db="EMBL/GenBank/DDBJ databases">
        <title>Mycena genomes resolve the evolution of fungal bioluminescence.</title>
        <authorList>
            <person name="Tsai I.J."/>
        </authorList>
    </citation>
    <scope>NUCLEOTIDE SEQUENCE</scope>
    <source>
        <strain evidence="2">CCC161011</strain>
    </source>
</reference>
<dbReference type="PRINTS" id="PR00458">
    <property type="entry name" value="PEROXIDASE"/>
</dbReference>
<evidence type="ECO:0000313" key="2">
    <source>
        <dbReference type="EMBL" id="KAF7368289.1"/>
    </source>
</evidence>
<organism evidence="2 3">
    <name type="scientific">Mycena venus</name>
    <dbReference type="NCBI Taxonomy" id="2733690"/>
    <lineage>
        <taxon>Eukaryota</taxon>
        <taxon>Fungi</taxon>
        <taxon>Dikarya</taxon>
        <taxon>Basidiomycota</taxon>
        <taxon>Agaricomycotina</taxon>
        <taxon>Agaricomycetes</taxon>
        <taxon>Agaricomycetidae</taxon>
        <taxon>Agaricales</taxon>
        <taxon>Marasmiineae</taxon>
        <taxon>Mycenaceae</taxon>
        <taxon>Mycena</taxon>
    </lineage>
</organism>
<keyword evidence="2" id="KW-0560">Oxidoreductase</keyword>
<dbReference type="SUPFAM" id="SSF48113">
    <property type="entry name" value="Heme-dependent peroxidases"/>
    <property type="match status" value="1"/>
</dbReference>
<protein>
    <submittedName>
        <fullName evidence="2">Peroxidase</fullName>
    </submittedName>
</protein>
<dbReference type="Proteomes" id="UP000620124">
    <property type="component" value="Unassembled WGS sequence"/>
</dbReference>
<keyword evidence="3" id="KW-1185">Reference proteome</keyword>
<proteinExistence type="predicted"/>
<dbReference type="GO" id="GO:0006979">
    <property type="term" value="P:response to oxidative stress"/>
    <property type="evidence" value="ECO:0007669"/>
    <property type="project" value="InterPro"/>
</dbReference>
<name>A0A8H7DAH2_9AGAR</name>